<sequence length="531" mass="62410">MPIMLLDNSQPIHYQFHECNADHAETILLVHGLGVDMNIWEPIIEYLLPNYHVLRYNLPGHGTNQKEHGQEKWTWDFLTEELEAILNKLQLQRVHFVGYGGGGNFGIELATVNKPYIQSLTLVSTPIFYPHDLGEREFYKRVRAFKQGKKEFINSIIPNLFYYKDERNIKKVVNMLKVVNENDYLQFYRLCGESVLSYSSKKFKSISVPIFNVVGEYDPLYPPKLHLLDIKYLTDDRFLIVPNASSAIMMDQSVLLAHWIRDFIHKVTQKQYISLPKSEFGEKIAKDLESIVDAGIHQLLSKNVIQVSFVSTFSVKINGQYVMGKWNQRKAKQIFSYIALHKNVTRDQLFDIFWPGLELNKARNQLRVSLNHIKAILEEHTGNEVDQYLMIEREGISLAVRTKVDYVQWLNWFRKVDEFENIQQHVNEIIEELHLLPDSLFPSLYDEWALELRTKLESRVIELCEELLDCNLTTDQSIDILKTLIKYHPAEELYFDQMIYLLQKEKKDIEAEFYEEKRKALLLDKENVNKM</sequence>
<gene>
    <name evidence="2" type="ORF">WAK64_11730</name>
</gene>
<dbReference type="InterPro" id="IPR036388">
    <property type="entry name" value="WH-like_DNA-bd_sf"/>
</dbReference>
<proteinExistence type="predicted"/>
<comment type="caution">
    <text evidence="2">The sequence shown here is derived from an EMBL/GenBank/DDBJ whole genome shotgun (WGS) entry which is preliminary data.</text>
</comment>
<dbReference type="InterPro" id="IPR000073">
    <property type="entry name" value="AB_hydrolase_1"/>
</dbReference>
<evidence type="ECO:0000259" key="1">
    <source>
        <dbReference type="Pfam" id="PF00561"/>
    </source>
</evidence>
<dbReference type="PANTHER" id="PTHR35807:SF2">
    <property type="entry name" value="TRANSCRIPTIONAL ACTIVATOR DOMAIN"/>
    <property type="match status" value="1"/>
</dbReference>
<name>A0ABU8HEX1_9BACI</name>
<dbReference type="PANTHER" id="PTHR35807">
    <property type="entry name" value="TRANSCRIPTIONAL REGULATOR REDD-RELATED"/>
    <property type="match status" value="1"/>
</dbReference>
<dbReference type="SUPFAM" id="SSF53474">
    <property type="entry name" value="alpha/beta-Hydrolases"/>
    <property type="match status" value="1"/>
</dbReference>
<keyword evidence="2" id="KW-0378">Hydrolase</keyword>
<protein>
    <submittedName>
        <fullName evidence="2">Alpha/beta fold hydrolase</fullName>
    </submittedName>
</protein>
<keyword evidence="3" id="KW-1185">Reference proteome</keyword>
<feature type="domain" description="AB hydrolase-1" evidence="1">
    <location>
        <begin position="26"/>
        <end position="133"/>
    </location>
</feature>
<dbReference type="GO" id="GO:0016787">
    <property type="term" value="F:hydrolase activity"/>
    <property type="evidence" value="ECO:0007669"/>
    <property type="project" value="UniProtKB-KW"/>
</dbReference>
<dbReference type="Pfam" id="PF00561">
    <property type="entry name" value="Abhydrolase_1"/>
    <property type="match status" value="1"/>
</dbReference>
<dbReference type="RefSeq" id="WP_336587168.1">
    <property type="nucleotide sequence ID" value="NZ_JBBAXC010000009.1"/>
</dbReference>
<dbReference type="Gene3D" id="1.10.10.10">
    <property type="entry name" value="Winged helix-like DNA-binding domain superfamily/Winged helix DNA-binding domain"/>
    <property type="match status" value="1"/>
</dbReference>
<organism evidence="2 3">
    <name type="scientific">Bacillus spongiae</name>
    <dbReference type="NCBI Taxonomy" id="2683610"/>
    <lineage>
        <taxon>Bacteria</taxon>
        <taxon>Bacillati</taxon>
        <taxon>Bacillota</taxon>
        <taxon>Bacilli</taxon>
        <taxon>Bacillales</taxon>
        <taxon>Bacillaceae</taxon>
        <taxon>Bacillus</taxon>
    </lineage>
</organism>
<evidence type="ECO:0000313" key="2">
    <source>
        <dbReference type="EMBL" id="MEI5907723.1"/>
    </source>
</evidence>
<dbReference type="Proteomes" id="UP001312865">
    <property type="component" value="Unassembled WGS sequence"/>
</dbReference>
<dbReference type="EMBL" id="JBBAXC010000009">
    <property type="protein sequence ID" value="MEI5907723.1"/>
    <property type="molecule type" value="Genomic_DNA"/>
</dbReference>
<dbReference type="InterPro" id="IPR051677">
    <property type="entry name" value="AfsR-DnrI-RedD_regulator"/>
</dbReference>
<reference evidence="2 3" key="1">
    <citation type="journal article" date="2018" name="J. Microbiol.">
        <title>Bacillus spongiae sp. nov., isolated from sponge of Jeju Island.</title>
        <authorList>
            <person name="Lee G.E."/>
            <person name="Im W.T."/>
            <person name="Park J.S."/>
        </authorList>
    </citation>
    <scope>NUCLEOTIDE SEQUENCE [LARGE SCALE GENOMIC DNA]</scope>
    <source>
        <strain evidence="2 3">135PIL107-10</strain>
    </source>
</reference>
<accession>A0ABU8HEX1</accession>
<dbReference type="Gene3D" id="3.40.50.1820">
    <property type="entry name" value="alpha/beta hydrolase"/>
    <property type="match status" value="1"/>
</dbReference>
<evidence type="ECO:0000313" key="3">
    <source>
        <dbReference type="Proteomes" id="UP001312865"/>
    </source>
</evidence>
<dbReference type="InterPro" id="IPR029058">
    <property type="entry name" value="AB_hydrolase_fold"/>
</dbReference>